<dbReference type="OrthoDB" id="10417675at2759"/>
<dbReference type="EMBL" id="CAJNIZ010045560">
    <property type="protein sequence ID" value="CAE7723696.1"/>
    <property type="molecule type" value="Genomic_DNA"/>
</dbReference>
<feature type="chain" id="PRO_5032909831" evidence="1">
    <location>
        <begin position="19"/>
        <end position="150"/>
    </location>
</feature>
<proteinExistence type="predicted"/>
<keyword evidence="1" id="KW-0732">Signal</keyword>
<evidence type="ECO:0000256" key="1">
    <source>
        <dbReference type="SAM" id="SignalP"/>
    </source>
</evidence>
<evidence type="ECO:0000313" key="2">
    <source>
        <dbReference type="EMBL" id="CAE7723696.1"/>
    </source>
</evidence>
<keyword evidence="3" id="KW-1185">Reference proteome</keyword>
<name>A0A812XEL9_SYMPI</name>
<protein>
    <submittedName>
        <fullName evidence="2">Gcsh protein</fullName>
    </submittedName>
</protein>
<evidence type="ECO:0000313" key="3">
    <source>
        <dbReference type="Proteomes" id="UP000649617"/>
    </source>
</evidence>
<organism evidence="2 3">
    <name type="scientific">Symbiodinium pilosum</name>
    <name type="common">Dinoflagellate</name>
    <dbReference type="NCBI Taxonomy" id="2952"/>
    <lineage>
        <taxon>Eukaryota</taxon>
        <taxon>Sar</taxon>
        <taxon>Alveolata</taxon>
        <taxon>Dinophyceae</taxon>
        <taxon>Suessiales</taxon>
        <taxon>Symbiodiniaceae</taxon>
        <taxon>Symbiodinium</taxon>
    </lineage>
</organism>
<accession>A0A812XEL9</accession>
<sequence length="150" mass="15782">MSPLAALVLGTLCTYARSWECPAGFAGPEECLGKENAGKCDLQQPTNIEIDTSDDLTCKNPNAKIVEFESDVGSGSYFKGCGVNKAGLTDSCCNCWPLSEALGVSSTNTQENKCIACSSHDNKCCKRLLCWFGNCIYQAGCGGGGCKPAN</sequence>
<comment type="caution">
    <text evidence="2">The sequence shown here is derived from an EMBL/GenBank/DDBJ whole genome shotgun (WGS) entry which is preliminary data.</text>
</comment>
<dbReference type="AlphaFoldDB" id="A0A812XEL9"/>
<reference evidence="2" key="1">
    <citation type="submission" date="2021-02" db="EMBL/GenBank/DDBJ databases">
        <authorList>
            <person name="Dougan E. K."/>
            <person name="Rhodes N."/>
            <person name="Thang M."/>
            <person name="Chan C."/>
        </authorList>
    </citation>
    <scope>NUCLEOTIDE SEQUENCE</scope>
</reference>
<gene>
    <name evidence="2" type="primary">Gcsh</name>
    <name evidence="2" type="ORF">SPIL2461_LOCUS20664</name>
</gene>
<feature type="signal peptide" evidence="1">
    <location>
        <begin position="1"/>
        <end position="18"/>
    </location>
</feature>
<dbReference type="Proteomes" id="UP000649617">
    <property type="component" value="Unassembled WGS sequence"/>
</dbReference>